<dbReference type="InterPro" id="IPR007730">
    <property type="entry name" value="SPOR-like_dom"/>
</dbReference>
<dbReference type="GO" id="GO:0042834">
    <property type="term" value="F:peptidoglycan binding"/>
    <property type="evidence" value="ECO:0007669"/>
    <property type="project" value="InterPro"/>
</dbReference>
<dbReference type="EMBL" id="JACYTR010000073">
    <property type="protein sequence ID" value="MBD8527944.1"/>
    <property type="molecule type" value="Genomic_DNA"/>
</dbReference>
<proteinExistence type="predicted"/>
<evidence type="ECO:0000313" key="2">
    <source>
        <dbReference type="EMBL" id="MBD8527944.1"/>
    </source>
</evidence>
<dbReference type="Gene3D" id="3.30.70.1070">
    <property type="entry name" value="Sporulation related repeat"/>
    <property type="match status" value="1"/>
</dbReference>
<accession>A0AAW3ZR45</accession>
<dbReference type="RefSeq" id="WP_192031365.1">
    <property type="nucleotide sequence ID" value="NZ_JACYTR010000073.1"/>
</dbReference>
<keyword evidence="3" id="KW-1185">Reference proteome</keyword>
<evidence type="ECO:0000313" key="3">
    <source>
        <dbReference type="Proteomes" id="UP000613768"/>
    </source>
</evidence>
<protein>
    <submittedName>
        <fullName evidence="2">SPOR domain-containing protein</fullName>
    </submittedName>
</protein>
<name>A0AAW3ZR45_9GAMM</name>
<feature type="domain" description="SPOR" evidence="1">
    <location>
        <begin position="109"/>
        <end position="176"/>
    </location>
</feature>
<organism evidence="2 3">
    <name type="scientific">Pseudomarimonas arenosa</name>
    <dbReference type="NCBI Taxonomy" id="2774145"/>
    <lineage>
        <taxon>Bacteria</taxon>
        <taxon>Pseudomonadati</taxon>
        <taxon>Pseudomonadota</taxon>
        <taxon>Gammaproteobacteria</taxon>
        <taxon>Lysobacterales</taxon>
        <taxon>Lysobacteraceae</taxon>
        <taxon>Pseudomarimonas</taxon>
    </lineage>
</organism>
<sequence length="224" mass="24608">MLPRILALILLAMNVGVAAWWLIRPLPPAPALPEARDPETPSLTLLLEREAENAGDEGMGIPPMAVAEPGVCYEIGPFLTQIDLRRVLRALTPAVNRIQFRQTNEVIRRGYRVFLPSTGDREQALALARRLSQSGVSDYYVVTAGEEQNTISLGLYREQSNASTRQAQIQALGFAAEIEPRQEELAKFWIDMEVAPGVDWRPRMGGYAGVAADEVDCPAPTTSP</sequence>
<dbReference type="Pfam" id="PF05036">
    <property type="entry name" value="SPOR"/>
    <property type="match status" value="1"/>
</dbReference>
<comment type="caution">
    <text evidence="2">The sequence shown here is derived from an EMBL/GenBank/DDBJ whole genome shotgun (WGS) entry which is preliminary data.</text>
</comment>
<evidence type="ECO:0000259" key="1">
    <source>
        <dbReference type="Pfam" id="PF05036"/>
    </source>
</evidence>
<dbReference type="Proteomes" id="UP000613768">
    <property type="component" value="Unassembled WGS sequence"/>
</dbReference>
<gene>
    <name evidence="2" type="ORF">IFO71_19530</name>
</gene>
<reference evidence="2 3" key="1">
    <citation type="submission" date="2020-09" db="EMBL/GenBank/DDBJ databases">
        <title>Pseudoxanthomonas sp. CAU 1598 isolated from sand of Yaerae Beach.</title>
        <authorList>
            <person name="Kim W."/>
        </authorList>
    </citation>
    <scope>NUCLEOTIDE SEQUENCE [LARGE SCALE GENOMIC DNA]</scope>
    <source>
        <strain evidence="2 3">CAU 1598</strain>
    </source>
</reference>
<dbReference type="AlphaFoldDB" id="A0AAW3ZR45"/>
<dbReference type="InterPro" id="IPR036680">
    <property type="entry name" value="SPOR-like_sf"/>
</dbReference>